<comment type="caution">
    <text evidence="2">The sequence shown here is derived from an EMBL/GenBank/DDBJ whole genome shotgun (WGS) entry which is preliminary data.</text>
</comment>
<dbReference type="InterPro" id="IPR051017">
    <property type="entry name" value="Aldolase-II_Adducin_sf"/>
</dbReference>
<dbReference type="AlphaFoldDB" id="A0A9P6AVQ3"/>
<dbReference type="Pfam" id="PF00596">
    <property type="entry name" value="Aldolase_II"/>
    <property type="match status" value="1"/>
</dbReference>
<evidence type="ECO:0000259" key="1">
    <source>
        <dbReference type="SMART" id="SM01007"/>
    </source>
</evidence>
<proteinExistence type="predicted"/>
<protein>
    <recommendedName>
        <fullName evidence="1">Class II aldolase/adducin N-terminal domain-containing protein</fullName>
    </recommendedName>
</protein>
<dbReference type="PANTHER" id="PTHR10672">
    <property type="entry name" value="ADDUCIN"/>
    <property type="match status" value="1"/>
</dbReference>
<dbReference type="PANTHER" id="PTHR10672:SF39">
    <property type="entry name" value="CLASS II ALDOLASE_ADDUCIN N-TERMINAL DOMAIN-CONTAINING PROTEIN"/>
    <property type="match status" value="1"/>
</dbReference>
<dbReference type="FunFam" id="3.40.225.10:FF:000009">
    <property type="entry name" value="Class II aldolase/adducin N-terminal"/>
    <property type="match status" value="1"/>
</dbReference>
<dbReference type="SMART" id="SM01007">
    <property type="entry name" value="Aldolase_II"/>
    <property type="match status" value="1"/>
</dbReference>
<dbReference type="GO" id="GO:0051015">
    <property type="term" value="F:actin filament binding"/>
    <property type="evidence" value="ECO:0007669"/>
    <property type="project" value="TreeGrafter"/>
</dbReference>
<sequence length="317" mass="34664">MRLRPGPGGTDYKGTMADSLSDEHALMKGDHEGQLRRMLTPPTFSDIEQHRTHLKERLVIALRIFAKHNFDLIVTGHISVRDPGDPRTFWINPFGLAFSLVTVPDLVLVDNSGAVIGGGKPGRRIVNQAGFEIHSAIHIARPDVLVVCHSHSTYGKAFSSLGKSLDMITLDACSFYNDIAVYSDFGGIAIEESEGTRIAAALGKSKAAILQNHGLLTVGKYIESAVVWFILLEKQCQVQLLADAAAAGRGRDTVKISDEAAEFTYRATGGEDVGYFSASPYFQAVEAELGDSYKDSSRVRSGRSRWLWGVWASIIRR</sequence>
<evidence type="ECO:0000313" key="2">
    <source>
        <dbReference type="EMBL" id="KAF9512795.1"/>
    </source>
</evidence>
<organism evidence="2 3">
    <name type="scientific">Hydnum rufescens UP504</name>
    <dbReference type="NCBI Taxonomy" id="1448309"/>
    <lineage>
        <taxon>Eukaryota</taxon>
        <taxon>Fungi</taxon>
        <taxon>Dikarya</taxon>
        <taxon>Basidiomycota</taxon>
        <taxon>Agaricomycotina</taxon>
        <taxon>Agaricomycetes</taxon>
        <taxon>Cantharellales</taxon>
        <taxon>Hydnaceae</taxon>
        <taxon>Hydnum</taxon>
    </lineage>
</organism>
<dbReference type="Gene3D" id="3.40.225.10">
    <property type="entry name" value="Class II aldolase/adducin N-terminal domain"/>
    <property type="match status" value="1"/>
</dbReference>
<dbReference type="GO" id="GO:0005856">
    <property type="term" value="C:cytoskeleton"/>
    <property type="evidence" value="ECO:0007669"/>
    <property type="project" value="TreeGrafter"/>
</dbReference>
<dbReference type="NCBIfam" id="NF004855">
    <property type="entry name" value="PRK06208.1"/>
    <property type="match status" value="1"/>
</dbReference>
<evidence type="ECO:0000313" key="3">
    <source>
        <dbReference type="Proteomes" id="UP000886523"/>
    </source>
</evidence>
<accession>A0A9P6AVQ3</accession>
<dbReference type="InterPro" id="IPR001303">
    <property type="entry name" value="Aldolase_II/adducin_N"/>
</dbReference>
<feature type="domain" description="Class II aldolase/adducin N-terminal" evidence="1">
    <location>
        <begin position="56"/>
        <end position="240"/>
    </location>
</feature>
<gene>
    <name evidence="2" type="ORF">BS47DRAFT_1330119</name>
</gene>
<dbReference type="EMBL" id="MU128982">
    <property type="protein sequence ID" value="KAF9512795.1"/>
    <property type="molecule type" value="Genomic_DNA"/>
</dbReference>
<dbReference type="Proteomes" id="UP000886523">
    <property type="component" value="Unassembled WGS sequence"/>
</dbReference>
<dbReference type="SUPFAM" id="SSF53639">
    <property type="entry name" value="AraD/HMP-PK domain-like"/>
    <property type="match status" value="1"/>
</dbReference>
<dbReference type="InterPro" id="IPR036409">
    <property type="entry name" value="Aldolase_II/adducin_N_sf"/>
</dbReference>
<name>A0A9P6AVQ3_9AGAM</name>
<keyword evidence="3" id="KW-1185">Reference proteome</keyword>
<reference evidence="2" key="1">
    <citation type="journal article" date="2020" name="Nat. Commun.">
        <title>Large-scale genome sequencing of mycorrhizal fungi provides insights into the early evolution of symbiotic traits.</title>
        <authorList>
            <person name="Miyauchi S."/>
            <person name="Kiss E."/>
            <person name="Kuo A."/>
            <person name="Drula E."/>
            <person name="Kohler A."/>
            <person name="Sanchez-Garcia M."/>
            <person name="Morin E."/>
            <person name="Andreopoulos B."/>
            <person name="Barry K.W."/>
            <person name="Bonito G."/>
            <person name="Buee M."/>
            <person name="Carver A."/>
            <person name="Chen C."/>
            <person name="Cichocki N."/>
            <person name="Clum A."/>
            <person name="Culley D."/>
            <person name="Crous P.W."/>
            <person name="Fauchery L."/>
            <person name="Girlanda M."/>
            <person name="Hayes R.D."/>
            <person name="Keri Z."/>
            <person name="LaButti K."/>
            <person name="Lipzen A."/>
            <person name="Lombard V."/>
            <person name="Magnuson J."/>
            <person name="Maillard F."/>
            <person name="Murat C."/>
            <person name="Nolan M."/>
            <person name="Ohm R.A."/>
            <person name="Pangilinan J."/>
            <person name="Pereira M.F."/>
            <person name="Perotto S."/>
            <person name="Peter M."/>
            <person name="Pfister S."/>
            <person name="Riley R."/>
            <person name="Sitrit Y."/>
            <person name="Stielow J.B."/>
            <person name="Szollosi G."/>
            <person name="Zifcakova L."/>
            <person name="Stursova M."/>
            <person name="Spatafora J.W."/>
            <person name="Tedersoo L."/>
            <person name="Vaario L.M."/>
            <person name="Yamada A."/>
            <person name="Yan M."/>
            <person name="Wang P."/>
            <person name="Xu J."/>
            <person name="Bruns T."/>
            <person name="Baldrian P."/>
            <person name="Vilgalys R."/>
            <person name="Dunand C."/>
            <person name="Henrissat B."/>
            <person name="Grigoriev I.V."/>
            <person name="Hibbett D."/>
            <person name="Nagy L.G."/>
            <person name="Martin F.M."/>
        </authorList>
    </citation>
    <scope>NUCLEOTIDE SEQUENCE</scope>
    <source>
        <strain evidence="2">UP504</strain>
    </source>
</reference>
<dbReference type="OrthoDB" id="3238794at2759"/>